<accession>A0A562B9C3</accession>
<comment type="caution">
    <text evidence="3">The sequence shown here is derived from an EMBL/GenBank/DDBJ whole genome shotgun (WGS) entry which is preliminary data.</text>
</comment>
<evidence type="ECO:0000313" key="4">
    <source>
        <dbReference type="Proteomes" id="UP000318141"/>
    </source>
</evidence>
<dbReference type="PANTHER" id="PTHR34606">
    <property type="entry name" value="BON DOMAIN-CONTAINING PROTEIN"/>
    <property type="match status" value="1"/>
</dbReference>
<feature type="compositionally biased region" description="Polar residues" evidence="1">
    <location>
        <begin position="34"/>
        <end position="44"/>
    </location>
</feature>
<feature type="compositionally biased region" description="Polar residues" evidence="1">
    <location>
        <begin position="1"/>
        <end position="12"/>
    </location>
</feature>
<organism evidence="3 4">
    <name type="scientific">Cupriavidus gilardii J11</name>
    <dbReference type="NCBI Taxonomy" id="936133"/>
    <lineage>
        <taxon>Bacteria</taxon>
        <taxon>Pseudomonadati</taxon>
        <taxon>Pseudomonadota</taxon>
        <taxon>Betaproteobacteria</taxon>
        <taxon>Burkholderiales</taxon>
        <taxon>Burkholderiaceae</taxon>
        <taxon>Cupriavidus</taxon>
    </lineage>
</organism>
<evidence type="ECO:0000313" key="3">
    <source>
        <dbReference type="EMBL" id="TWG81744.1"/>
    </source>
</evidence>
<evidence type="ECO:0000259" key="2">
    <source>
        <dbReference type="PROSITE" id="PS50914"/>
    </source>
</evidence>
<name>A0A562B9C3_9BURK</name>
<evidence type="ECO:0000256" key="1">
    <source>
        <dbReference type="SAM" id="MobiDB-lite"/>
    </source>
</evidence>
<reference evidence="3 4" key="1">
    <citation type="submission" date="2019-07" db="EMBL/GenBank/DDBJ databases">
        <title>Genome sequencing of lignin-degrading bacterial isolates.</title>
        <authorList>
            <person name="Gladden J."/>
        </authorList>
    </citation>
    <scope>NUCLEOTIDE SEQUENCE [LARGE SCALE GENOMIC DNA]</scope>
    <source>
        <strain evidence="3 4">J11</strain>
    </source>
</reference>
<dbReference type="InterPro" id="IPR007055">
    <property type="entry name" value="BON_dom"/>
</dbReference>
<keyword evidence="3" id="KW-0449">Lipoprotein</keyword>
<dbReference type="Gene3D" id="3.30.1340.30">
    <property type="match status" value="1"/>
</dbReference>
<dbReference type="Pfam" id="PF04972">
    <property type="entry name" value="BON"/>
    <property type="match status" value="1"/>
</dbReference>
<proteinExistence type="predicted"/>
<dbReference type="EMBL" id="VLJN01000034">
    <property type="protein sequence ID" value="TWG81744.1"/>
    <property type="molecule type" value="Genomic_DNA"/>
</dbReference>
<feature type="region of interest" description="Disordered" evidence="1">
    <location>
        <begin position="1"/>
        <end position="65"/>
    </location>
</feature>
<dbReference type="PANTHER" id="PTHR34606:SF15">
    <property type="entry name" value="BON DOMAIN-CONTAINING PROTEIN"/>
    <property type="match status" value="1"/>
</dbReference>
<dbReference type="AlphaFoldDB" id="A0A562B9C3"/>
<protein>
    <submittedName>
        <fullName evidence="3">Putative periplasmic or secreted lipoprotein</fullName>
    </submittedName>
</protein>
<feature type="domain" description="BON" evidence="2">
    <location>
        <begin position="71"/>
        <end position="138"/>
    </location>
</feature>
<dbReference type="Proteomes" id="UP000318141">
    <property type="component" value="Unassembled WGS sequence"/>
</dbReference>
<dbReference type="PROSITE" id="PS50914">
    <property type="entry name" value="BON"/>
    <property type="match status" value="1"/>
</dbReference>
<dbReference type="InterPro" id="IPR051686">
    <property type="entry name" value="Lipoprotein_DolP"/>
</dbReference>
<gene>
    <name evidence="3" type="ORF">L602_000400000630</name>
</gene>
<sequence>MAQTEGTQNPRSASGLPMAAPGTRTDRSGDEVQSRSADPGQSSYGGFKNEDPAFQRQGDAGAGRAVRAMYSDERLRDRVCERLWRSGLDVSEVSVNVEGGHVRLEGTVGSRDARRRIEDCVDACPGVADIVNHIRVAPDRTQQQG</sequence>
<feature type="compositionally biased region" description="Basic and acidic residues" evidence="1">
    <location>
        <begin position="24"/>
        <end position="33"/>
    </location>
</feature>
<keyword evidence="4" id="KW-1185">Reference proteome</keyword>